<reference evidence="13 14" key="1">
    <citation type="submission" date="2020-08" db="EMBL/GenBank/DDBJ databases">
        <title>Complete genome sequence of Entomobacter blattae G55GP.</title>
        <authorList>
            <person name="Poehlein A."/>
            <person name="Guzman J."/>
            <person name="Daniel R."/>
            <person name="Vilcinskas A."/>
        </authorList>
    </citation>
    <scope>NUCLEOTIDE SEQUENCE [LARGE SCALE GENOMIC DNA]</scope>
    <source>
        <strain evidence="13 14">G55GP</strain>
    </source>
</reference>
<keyword evidence="3 12" id="KW-0812">Transmembrane</keyword>
<evidence type="ECO:0000256" key="12">
    <source>
        <dbReference type="HAMAP-Rule" id="MF_01665"/>
    </source>
</evidence>
<keyword evidence="8 12" id="KW-0350">Heme biosynthesis</keyword>
<dbReference type="AlphaFoldDB" id="A0A7H1NNY9"/>
<dbReference type="InterPro" id="IPR023754">
    <property type="entry name" value="HemeA_Synthase_type2"/>
</dbReference>
<organism evidence="13 14">
    <name type="scientific">Entomobacter blattae</name>
    <dbReference type="NCBI Taxonomy" id="2762277"/>
    <lineage>
        <taxon>Bacteria</taxon>
        <taxon>Pseudomonadati</taxon>
        <taxon>Pseudomonadota</taxon>
        <taxon>Alphaproteobacteria</taxon>
        <taxon>Acetobacterales</taxon>
        <taxon>Acetobacteraceae</taxon>
        <taxon>Entomobacter</taxon>
    </lineage>
</organism>
<feature type="binding site" description="axial binding residue" evidence="12">
    <location>
        <position position="280"/>
    </location>
    <ligand>
        <name>heme</name>
        <dbReference type="ChEBI" id="CHEBI:30413"/>
    </ligand>
    <ligandPart>
        <name>Fe</name>
        <dbReference type="ChEBI" id="CHEBI:18248"/>
    </ligandPart>
</feature>
<evidence type="ECO:0000256" key="6">
    <source>
        <dbReference type="ARBA" id="ARBA00023002"/>
    </source>
</evidence>
<comment type="pathway">
    <text evidence="10 12">Porphyrin-containing compound metabolism; heme A biosynthesis; heme A from heme O: step 1/1.</text>
</comment>
<feature type="transmembrane region" description="Helical" evidence="12">
    <location>
        <begin position="311"/>
        <end position="337"/>
    </location>
</feature>
<protein>
    <recommendedName>
        <fullName evidence="12">Heme A synthase</fullName>
        <shortName evidence="12">HAS</shortName>
        <ecNumber evidence="12">1.17.99.9</ecNumber>
    </recommendedName>
    <alternativeName>
        <fullName evidence="12">Cytochrome aa3-controlling protein</fullName>
    </alternativeName>
</protein>
<evidence type="ECO:0000256" key="3">
    <source>
        <dbReference type="ARBA" id="ARBA00022692"/>
    </source>
</evidence>
<evidence type="ECO:0000313" key="14">
    <source>
        <dbReference type="Proteomes" id="UP000516349"/>
    </source>
</evidence>
<comment type="function">
    <text evidence="12">Catalyzes the conversion of heme O to heme A by two successive hydroxylations of the methyl group at C8. The first hydroxylation forms heme I, the second hydroxylation results in an unstable dihydroxymethyl group, which spontaneously dehydrates, resulting in the formyl group of heme A.</text>
</comment>
<feature type="transmembrane region" description="Helical" evidence="12">
    <location>
        <begin position="111"/>
        <end position="129"/>
    </location>
</feature>
<evidence type="ECO:0000313" key="13">
    <source>
        <dbReference type="EMBL" id="QNT77499.1"/>
    </source>
</evidence>
<dbReference type="Proteomes" id="UP000516349">
    <property type="component" value="Chromosome"/>
</dbReference>
<keyword evidence="5 12" id="KW-1133">Transmembrane helix</keyword>
<keyword evidence="6 12" id="KW-0560">Oxidoreductase</keyword>
<evidence type="ECO:0000256" key="9">
    <source>
        <dbReference type="ARBA" id="ARBA00023136"/>
    </source>
</evidence>
<sequence>MKQPIEDYSPVAACKPLVSLRARKPIFIWLLTLAGMLLGMISLGGATRLTGSGLSIMEWNPIQGIIPPLSHAEWERLFALYKTIPQYKILHNGFSLHDFQTIFWLEWIHRFWGRLMGFALVLPLIYFIYKKMVTVRLALILGGLFVLGGLQGLIGWFMVASGFNPNSTAVAPVRLVLHLLFALLLYAALLWTAFSTYWPKQPLQQSYKTRSSLLLAGAWFCLLLLTLTIIAGGLTAGTHAGFIFNEFPLMGGSLIPADYAHLHPFWRNGLENTAAVQFNHRLLATFCSLAILTLIFCGLKKRLERHTQISFILLGWAIILQYSLGITTLLLVVPVWAGTLHQTWAAIVLGLLLFVIYQLHLKPLQISTLAEQKSE</sequence>
<dbReference type="GO" id="GO:0006784">
    <property type="term" value="P:heme A biosynthetic process"/>
    <property type="evidence" value="ECO:0007669"/>
    <property type="project" value="UniProtKB-UniRule"/>
</dbReference>
<feature type="binding site" description="axial binding residue" evidence="12">
    <location>
        <position position="341"/>
    </location>
    <ligand>
        <name>heme</name>
        <dbReference type="ChEBI" id="CHEBI:30413"/>
    </ligand>
    <ligandPart>
        <name>Fe</name>
        <dbReference type="ChEBI" id="CHEBI:18248"/>
    </ligandPart>
</feature>
<dbReference type="GO" id="GO:0016653">
    <property type="term" value="F:oxidoreductase activity, acting on NAD(P)H, heme protein as acceptor"/>
    <property type="evidence" value="ECO:0007669"/>
    <property type="project" value="TreeGrafter"/>
</dbReference>
<evidence type="ECO:0000256" key="5">
    <source>
        <dbReference type="ARBA" id="ARBA00022989"/>
    </source>
</evidence>
<keyword evidence="9 12" id="KW-0472">Membrane</keyword>
<evidence type="ECO:0000256" key="1">
    <source>
        <dbReference type="ARBA" id="ARBA00001970"/>
    </source>
</evidence>
<proteinExistence type="inferred from homology"/>
<dbReference type="GO" id="GO:0046872">
    <property type="term" value="F:metal ion binding"/>
    <property type="evidence" value="ECO:0007669"/>
    <property type="project" value="UniProtKB-KW"/>
</dbReference>
<comment type="subcellular location">
    <subcellularLocation>
        <location evidence="12">Cell membrane</location>
        <topology evidence="12">Multi-pass membrane protein</topology>
    </subcellularLocation>
    <subcellularLocation>
        <location evidence="2">Membrane</location>
        <topology evidence="2">Multi-pass membrane protein</topology>
    </subcellularLocation>
</comment>
<feature type="transmembrane region" description="Helical" evidence="12">
    <location>
        <begin position="213"/>
        <end position="244"/>
    </location>
</feature>
<dbReference type="Pfam" id="PF02628">
    <property type="entry name" value="COX15-CtaA"/>
    <property type="match status" value="1"/>
</dbReference>
<accession>A0A7H1NNY9</accession>
<comment type="similarity">
    <text evidence="12">Belongs to the COX15/CtaA family. Type 2 subfamily.</text>
</comment>
<evidence type="ECO:0000256" key="2">
    <source>
        <dbReference type="ARBA" id="ARBA00004141"/>
    </source>
</evidence>
<dbReference type="KEGG" id="ebla:JGUZn3_02410"/>
<keyword evidence="7 12" id="KW-0408">Iron</keyword>
<feature type="transmembrane region" description="Helical" evidence="12">
    <location>
        <begin position="26"/>
        <end position="47"/>
    </location>
</feature>
<gene>
    <name evidence="12 13" type="primary">ctaA</name>
    <name evidence="13" type="ORF">JGUZn3_02410</name>
</gene>
<evidence type="ECO:0000256" key="4">
    <source>
        <dbReference type="ARBA" id="ARBA00022723"/>
    </source>
</evidence>
<name>A0A7H1NNY9_9PROT</name>
<evidence type="ECO:0000256" key="10">
    <source>
        <dbReference type="ARBA" id="ARBA00044501"/>
    </source>
</evidence>
<feature type="transmembrane region" description="Helical" evidence="12">
    <location>
        <begin position="343"/>
        <end position="361"/>
    </location>
</feature>
<feature type="transmembrane region" description="Helical" evidence="12">
    <location>
        <begin position="171"/>
        <end position="192"/>
    </location>
</feature>
<evidence type="ECO:0000256" key="7">
    <source>
        <dbReference type="ARBA" id="ARBA00023004"/>
    </source>
</evidence>
<dbReference type="GO" id="GO:0120547">
    <property type="term" value="F:heme A synthase activity"/>
    <property type="evidence" value="ECO:0007669"/>
    <property type="project" value="UniProtKB-EC"/>
</dbReference>
<dbReference type="PANTHER" id="PTHR23289:SF2">
    <property type="entry name" value="CYTOCHROME C OXIDASE ASSEMBLY PROTEIN COX15 HOMOLOG"/>
    <property type="match status" value="1"/>
</dbReference>
<dbReference type="EMBL" id="CP060244">
    <property type="protein sequence ID" value="QNT77499.1"/>
    <property type="molecule type" value="Genomic_DNA"/>
</dbReference>
<comment type="catalytic activity">
    <reaction evidence="11">
        <text>Fe(II)-heme o + 2 A + H2O = Fe(II)-heme a + 2 AH2</text>
        <dbReference type="Rhea" id="RHEA:63388"/>
        <dbReference type="ChEBI" id="CHEBI:13193"/>
        <dbReference type="ChEBI" id="CHEBI:15377"/>
        <dbReference type="ChEBI" id="CHEBI:17499"/>
        <dbReference type="ChEBI" id="CHEBI:60530"/>
        <dbReference type="ChEBI" id="CHEBI:61715"/>
        <dbReference type="EC" id="1.17.99.9"/>
    </reaction>
    <physiologicalReaction direction="left-to-right" evidence="11">
        <dbReference type="Rhea" id="RHEA:63389"/>
    </physiologicalReaction>
</comment>
<dbReference type="EC" id="1.17.99.9" evidence="12"/>
<evidence type="ECO:0000256" key="11">
    <source>
        <dbReference type="ARBA" id="ARBA00048044"/>
    </source>
</evidence>
<dbReference type="PANTHER" id="PTHR23289">
    <property type="entry name" value="CYTOCHROME C OXIDASE ASSEMBLY PROTEIN COX15"/>
    <property type="match status" value="1"/>
</dbReference>
<dbReference type="InterPro" id="IPR003780">
    <property type="entry name" value="COX15/CtaA_fam"/>
</dbReference>
<feature type="transmembrane region" description="Helical" evidence="12">
    <location>
        <begin position="136"/>
        <end position="159"/>
    </location>
</feature>
<keyword evidence="12" id="KW-1003">Cell membrane</keyword>
<feature type="transmembrane region" description="Helical" evidence="12">
    <location>
        <begin position="282"/>
        <end position="299"/>
    </location>
</feature>
<keyword evidence="14" id="KW-1185">Reference proteome</keyword>
<dbReference type="HAMAP" id="MF_01665">
    <property type="entry name" value="HemeA_synth_type2"/>
    <property type="match status" value="1"/>
</dbReference>
<keyword evidence="4 12" id="KW-0479">Metal-binding</keyword>
<dbReference type="UniPathway" id="UPA00269">
    <property type="reaction ID" value="UER00713"/>
</dbReference>
<comment type="cofactor">
    <cofactor evidence="1 12">
        <name>heme b</name>
        <dbReference type="ChEBI" id="CHEBI:60344"/>
    </cofactor>
</comment>
<dbReference type="GO" id="GO:0005886">
    <property type="term" value="C:plasma membrane"/>
    <property type="evidence" value="ECO:0007669"/>
    <property type="project" value="UniProtKB-SubCell"/>
</dbReference>
<evidence type="ECO:0000256" key="8">
    <source>
        <dbReference type="ARBA" id="ARBA00023133"/>
    </source>
</evidence>
<comment type="subunit">
    <text evidence="12">Interacts with CtaB.</text>
</comment>